<dbReference type="PRINTS" id="PR00039">
    <property type="entry name" value="HTHLYSR"/>
</dbReference>
<evidence type="ECO:0000313" key="7">
    <source>
        <dbReference type="Proteomes" id="UP000251088"/>
    </source>
</evidence>
<evidence type="ECO:0000256" key="3">
    <source>
        <dbReference type="ARBA" id="ARBA00023125"/>
    </source>
</evidence>
<dbReference type="Pfam" id="PF03466">
    <property type="entry name" value="LysR_substrate"/>
    <property type="match status" value="1"/>
</dbReference>
<dbReference type="SUPFAM" id="SSF53850">
    <property type="entry name" value="Periplasmic binding protein-like II"/>
    <property type="match status" value="1"/>
</dbReference>
<organism evidence="6 7">
    <name type="scientific">Klebsiella pneumoniae</name>
    <dbReference type="NCBI Taxonomy" id="573"/>
    <lineage>
        <taxon>Bacteria</taxon>
        <taxon>Pseudomonadati</taxon>
        <taxon>Pseudomonadota</taxon>
        <taxon>Gammaproteobacteria</taxon>
        <taxon>Enterobacterales</taxon>
        <taxon>Enterobacteriaceae</taxon>
        <taxon>Klebsiella/Raoultella group</taxon>
        <taxon>Klebsiella</taxon>
        <taxon>Klebsiella pneumoniae complex</taxon>
    </lineage>
</organism>
<gene>
    <name evidence="6" type="primary">oxyR_4</name>
    <name evidence="6" type="ORF">NCTC9128_06159</name>
</gene>
<comment type="similarity">
    <text evidence="1">Belongs to the LysR transcriptional regulatory family.</text>
</comment>
<dbReference type="GO" id="GO:0003700">
    <property type="term" value="F:DNA-binding transcription factor activity"/>
    <property type="evidence" value="ECO:0007669"/>
    <property type="project" value="InterPro"/>
</dbReference>
<dbReference type="Gene3D" id="3.40.190.10">
    <property type="entry name" value="Periplasmic binding protein-like II"/>
    <property type="match status" value="2"/>
</dbReference>
<dbReference type="GO" id="GO:0003677">
    <property type="term" value="F:DNA binding"/>
    <property type="evidence" value="ECO:0007669"/>
    <property type="project" value="UniProtKB-KW"/>
</dbReference>
<reference evidence="6 7" key="1">
    <citation type="submission" date="2018-06" db="EMBL/GenBank/DDBJ databases">
        <authorList>
            <consortium name="Pathogen Informatics"/>
            <person name="Doyle S."/>
        </authorList>
    </citation>
    <scope>NUCLEOTIDE SEQUENCE [LARGE SCALE GENOMIC DNA]</scope>
    <source>
        <strain evidence="6 7">NCTC9128</strain>
    </source>
</reference>
<dbReference type="AlphaFoldDB" id="A0A2X3ERZ5"/>
<evidence type="ECO:0000259" key="5">
    <source>
        <dbReference type="PROSITE" id="PS50931"/>
    </source>
</evidence>
<dbReference type="FunFam" id="1.10.10.10:FF:000001">
    <property type="entry name" value="LysR family transcriptional regulator"/>
    <property type="match status" value="1"/>
</dbReference>
<dbReference type="SUPFAM" id="SSF46785">
    <property type="entry name" value="Winged helix' DNA-binding domain"/>
    <property type="match status" value="1"/>
</dbReference>
<keyword evidence="2" id="KW-0805">Transcription regulation</keyword>
<dbReference type="InterPro" id="IPR050950">
    <property type="entry name" value="HTH-type_LysR_regulators"/>
</dbReference>
<name>A0A2X3ERZ5_KLEPN</name>
<keyword evidence="4" id="KW-0804">Transcription</keyword>
<evidence type="ECO:0000313" key="6">
    <source>
        <dbReference type="EMBL" id="SQC40166.1"/>
    </source>
</evidence>
<sequence>MNKLSPDKLGLLCRTTVANPMMNEPWQRLPALSLKQLQYFVTLAQLRHFTDTASRLAISQPALSSALRQIETVLGGKLVNRTAATVTLTELGAAILPHAQRILSVAQAAFSDMQQIVEAGGDGTVRIGLVPSVSSLLFPLLPQTLAEAFPRLRIEFHDQTNDALIQALQRGEIDFGIGAIDSSLPAELLVYPLREDPFVAVLHRDDPLAAQAHLPWKQLVGRDIAVFSKGNIQRLVAALVESHRLTLTTRYQVDYIETLYGLVRSRLAVAILPALYTTHLQDPALRVAHLQQPALARTVALMRGPQALPPLIEDCFSLLQAALR</sequence>
<keyword evidence="3" id="KW-0238">DNA-binding</keyword>
<protein>
    <submittedName>
        <fullName evidence="6">Putative transcriptional regulator</fullName>
    </submittedName>
</protein>
<dbReference type="InterPro" id="IPR036390">
    <property type="entry name" value="WH_DNA-bd_sf"/>
</dbReference>
<accession>A0A2X3ERZ5</accession>
<feature type="domain" description="HTH lysR-type" evidence="5">
    <location>
        <begin position="32"/>
        <end position="89"/>
    </location>
</feature>
<dbReference type="Proteomes" id="UP000251088">
    <property type="component" value="Unassembled WGS sequence"/>
</dbReference>
<dbReference type="Gene3D" id="1.10.10.10">
    <property type="entry name" value="Winged helix-like DNA-binding domain superfamily/Winged helix DNA-binding domain"/>
    <property type="match status" value="1"/>
</dbReference>
<dbReference type="Pfam" id="PF00126">
    <property type="entry name" value="HTH_1"/>
    <property type="match status" value="1"/>
</dbReference>
<dbReference type="PROSITE" id="PS50931">
    <property type="entry name" value="HTH_LYSR"/>
    <property type="match status" value="1"/>
</dbReference>
<evidence type="ECO:0000256" key="1">
    <source>
        <dbReference type="ARBA" id="ARBA00009437"/>
    </source>
</evidence>
<dbReference type="InterPro" id="IPR000847">
    <property type="entry name" value="LysR_HTH_N"/>
</dbReference>
<evidence type="ECO:0000256" key="4">
    <source>
        <dbReference type="ARBA" id="ARBA00023163"/>
    </source>
</evidence>
<dbReference type="CDD" id="cd05466">
    <property type="entry name" value="PBP2_LTTR_substrate"/>
    <property type="match status" value="1"/>
</dbReference>
<dbReference type="GO" id="GO:0005829">
    <property type="term" value="C:cytosol"/>
    <property type="evidence" value="ECO:0007669"/>
    <property type="project" value="TreeGrafter"/>
</dbReference>
<dbReference type="InterPro" id="IPR005119">
    <property type="entry name" value="LysR_subst-bd"/>
</dbReference>
<proteinExistence type="inferred from homology"/>
<dbReference type="PANTHER" id="PTHR30419:SF8">
    <property type="entry name" value="NITROGEN ASSIMILATION TRANSCRIPTIONAL ACTIVATOR-RELATED"/>
    <property type="match status" value="1"/>
</dbReference>
<evidence type="ECO:0000256" key="2">
    <source>
        <dbReference type="ARBA" id="ARBA00023015"/>
    </source>
</evidence>
<dbReference type="InterPro" id="IPR036388">
    <property type="entry name" value="WH-like_DNA-bd_sf"/>
</dbReference>
<dbReference type="EMBL" id="UAWN01000015">
    <property type="protein sequence ID" value="SQC40166.1"/>
    <property type="molecule type" value="Genomic_DNA"/>
</dbReference>
<dbReference type="PANTHER" id="PTHR30419">
    <property type="entry name" value="HTH-TYPE TRANSCRIPTIONAL REGULATOR YBHD"/>
    <property type="match status" value="1"/>
</dbReference>